<reference evidence="1 2" key="1">
    <citation type="submission" date="2023-09" db="EMBL/GenBank/DDBJ databases">
        <authorList>
            <person name="Rey-Velasco X."/>
        </authorList>
    </citation>
    <scope>NUCLEOTIDE SEQUENCE [LARGE SCALE GENOMIC DNA]</scope>
    <source>
        <strain evidence="1 2">F394</strain>
    </source>
</reference>
<proteinExistence type="predicted"/>
<protein>
    <submittedName>
        <fullName evidence="1">Family 4C encapsulin nanocompartment shell protein</fullName>
    </submittedName>
</protein>
<dbReference type="NCBIfam" id="NF041192">
    <property type="entry name" value="encap_f4c"/>
    <property type="match status" value="1"/>
</dbReference>
<dbReference type="Proteomes" id="UP001267426">
    <property type="component" value="Unassembled WGS sequence"/>
</dbReference>
<sequence>MTVLESTPDADAILEFVDEQVRSLRDGGLEPRSILVGPDAFEALKTAVAARFGRERANVEQYQWLTVVVDPFRGGAVCVVPAPREVADGVRAERV</sequence>
<evidence type="ECO:0000313" key="2">
    <source>
        <dbReference type="Proteomes" id="UP001267426"/>
    </source>
</evidence>
<dbReference type="EMBL" id="JAVRHT010000069">
    <property type="protein sequence ID" value="MDT0633259.1"/>
    <property type="molecule type" value="Genomic_DNA"/>
</dbReference>
<keyword evidence="2" id="KW-1185">Reference proteome</keyword>
<comment type="caution">
    <text evidence="1">The sequence shown here is derived from an EMBL/GenBank/DDBJ whole genome shotgun (WGS) entry which is preliminary data.</text>
</comment>
<organism evidence="1 2">
    <name type="scientific">Rubrivirga litoralis</name>
    <dbReference type="NCBI Taxonomy" id="3075598"/>
    <lineage>
        <taxon>Bacteria</taxon>
        <taxon>Pseudomonadati</taxon>
        <taxon>Rhodothermota</taxon>
        <taxon>Rhodothermia</taxon>
        <taxon>Rhodothermales</taxon>
        <taxon>Rubricoccaceae</taxon>
        <taxon>Rubrivirga</taxon>
    </lineage>
</organism>
<evidence type="ECO:0000313" key="1">
    <source>
        <dbReference type="EMBL" id="MDT0633259.1"/>
    </source>
</evidence>
<dbReference type="RefSeq" id="WP_311665978.1">
    <property type="nucleotide sequence ID" value="NZ_JAVRHT010000069.1"/>
</dbReference>
<dbReference type="InterPro" id="IPR036216">
    <property type="entry name" value="ENCP4_sf"/>
</dbReference>
<accession>A0ABU3BVE7</accession>
<name>A0ABU3BVE7_9BACT</name>
<dbReference type="SUPFAM" id="SSF111057">
    <property type="entry name" value="Hypothetical protein PF0899"/>
    <property type="match status" value="1"/>
</dbReference>
<gene>
    <name evidence="1" type="ORF">RM540_16005</name>
</gene>